<protein>
    <submittedName>
        <fullName evidence="4">Cytochrome P450</fullName>
    </submittedName>
</protein>
<keyword evidence="1" id="KW-0349">Heme</keyword>
<keyword evidence="2" id="KW-0479">Metal-binding</keyword>
<dbReference type="PRINTS" id="PR00463">
    <property type="entry name" value="EP450I"/>
</dbReference>
<sequence>MTLLDLLDSRKWPLLARPIARIAPNTLLMASPEAWIHVNKKGYKRASCHFESARIEFQRDNIFSQSNTTLHDHRRKQLTHSYSGRDNHELESSVDMRIGEILSLLRRKYKIQFLTLDVVSTVGLGKGFGMLGADADIDLCLKSGEEGLIIGSMMMGLGLSWLVPAPVIGKLLVPSPGDGSGFGAMMAACYKTVDQRAETHKATNGRTDILTSWLRHGLTKDELRSEALEQIIAGSDTRAGALRGIMFYLMSTGRVYKKLQAEIDAMPYLQAVIREGMRVWPPVVNLFPHEVPAGGDTMLIDGKPVFLPGGSEIGLSGLAMMHNNDVFGEDAEDQDRLGLAVMLKPSELIWCHSKWQCLCKPIAFMEISNTIFKMLRTFDWALIDPTSPWKTKSPFGRFAIDDMWVRVTDR</sequence>
<gene>
    <name evidence="4" type="ORF">B0H63DRAFT_501845</name>
</gene>
<accession>A0AAE0NGI9</accession>
<dbReference type="EMBL" id="JAULSW010000005">
    <property type="protein sequence ID" value="KAK3381138.1"/>
    <property type="molecule type" value="Genomic_DNA"/>
</dbReference>
<dbReference type="InterPro" id="IPR036396">
    <property type="entry name" value="Cyt_P450_sf"/>
</dbReference>
<proteinExistence type="predicted"/>
<dbReference type="Pfam" id="PF00067">
    <property type="entry name" value="p450"/>
    <property type="match status" value="1"/>
</dbReference>
<dbReference type="InterPro" id="IPR001128">
    <property type="entry name" value="Cyt_P450"/>
</dbReference>
<name>A0AAE0NGI9_9PEZI</name>
<dbReference type="InterPro" id="IPR050121">
    <property type="entry name" value="Cytochrome_P450_monoxygenase"/>
</dbReference>
<dbReference type="AlphaFoldDB" id="A0AAE0NGI9"/>
<dbReference type="Proteomes" id="UP001285441">
    <property type="component" value="Unassembled WGS sequence"/>
</dbReference>
<evidence type="ECO:0000256" key="2">
    <source>
        <dbReference type="ARBA" id="ARBA00022723"/>
    </source>
</evidence>
<keyword evidence="3" id="KW-0408">Iron</keyword>
<keyword evidence="5" id="KW-1185">Reference proteome</keyword>
<dbReference type="SUPFAM" id="SSF48264">
    <property type="entry name" value="Cytochrome P450"/>
    <property type="match status" value="1"/>
</dbReference>
<dbReference type="PANTHER" id="PTHR24305:SF168">
    <property type="entry name" value="P450, PUTATIVE (EUROFUNG)-RELATED"/>
    <property type="match status" value="1"/>
</dbReference>
<comment type="caution">
    <text evidence="4">The sequence shown here is derived from an EMBL/GenBank/DDBJ whole genome shotgun (WGS) entry which is preliminary data.</text>
</comment>
<evidence type="ECO:0000256" key="3">
    <source>
        <dbReference type="ARBA" id="ARBA00023004"/>
    </source>
</evidence>
<dbReference type="GO" id="GO:0004497">
    <property type="term" value="F:monooxygenase activity"/>
    <property type="evidence" value="ECO:0007669"/>
    <property type="project" value="InterPro"/>
</dbReference>
<dbReference type="InterPro" id="IPR002401">
    <property type="entry name" value="Cyt_P450_E_grp-I"/>
</dbReference>
<dbReference type="PANTHER" id="PTHR24305">
    <property type="entry name" value="CYTOCHROME P450"/>
    <property type="match status" value="1"/>
</dbReference>
<reference evidence="4" key="1">
    <citation type="journal article" date="2023" name="Mol. Phylogenet. Evol.">
        <title>Genome-scale phylogeny and comparative genomics of the fungal order Sordariales.</title>
        <authorList>
            <person name="Hensen N."/>
            <person name="Bonometti L."/>
            <person name="Westerberg I."/>
            <person name="Brannstrom I.O."/>
            <person name="Guillou S."/>
            <person name="Cros-Aarteil S."/>
            <person name="Calhoun S."/>
            <person name="Haridas S."/>
            <person name="Kuo A."/>
            <person name="Mondo S."/>
            <person name="Pangilinan J."/>
            <person name="Riley R."/>
            <person name="LaButti K."/>
            <person name="Andreopoulos B."/>
            <person name="Lipzen A."/>
            <person name="Chen C."/>
            <person name="Yan M."/>
            <person name="Daum C."/>
            <person name="Ng V."/>
            <person name="Clum A."/>
            <person name="Steindorff A."/>
            <person name="Ohm R.A."/>
            <person name="Martin F."/>
            <person name="Silar P."/>
            <person name="Natvig D.O."/>
            <person name="Lalanne C."/>
            <person name="Gautier V."/>
            <person name="Ament-Velasquez S.L."/>
            <person name="Kruys A."/>
            <person name="Hutchinson M.I."/>
            <person name="Powell A.J."/>
            <person name="Barry K."/>
            <person name="Miller A.N."/>
            <person name="Grigoriev I.V."/>
            <person name="Debuchy R."/>
            <person name="Gladieux P."/>
            <person name="Hiltunen Thoren M."/>
            <person name="Johannesson H."/>
        </authorList>
    </citation>
    <scope>NUCLEOTIDE SEQUENCE</scope>
    <source>
        <strain evidence="4">CBS 232.78</strain>
    </source>
</reference>
<evidence type="ECO:0000313" key="5">
    <source>
        <dbReference type="Proteomes" id="UP001285441"/>
    </source>
</evidence>
<dbReference type="GO" id="GO:0005506">
    <property type="term" value="F:iron ion binding"/>
    <property type="evidence" value="ECO:0007669"/>
    <property type="project" value="InterPro"/>
</dbReference>
<dbReference type="GO" id="GO:0020037">
    <property type="term" value="F:heme binding"/>
    <property type="evidence" value="ECO:0007669"/>
    <property type="project" value="InterPro"/>
</dbReference>
<dbReference type="GO" id="GO:0016705">
    <property type="term" value="F:oxidoreductase activity, acting on paired donors, with incorporation or reduction of molecular oxygen"/>
    <property type="evidence" value="ECO:0007669"/>
    <property type="project" value="InterPro"/>
</dbReference>
<reference evidence="4" key="2">
    <citation type="submission" date="2023-06" db="EMBL/GenBank/DDBJ databases">
        <authorList>
            <consortium name="Lawrence Berkeley National Laboratory"/>
            <person name="Haridas S."/>
            <person name="Hensen N."/>
            <person name="Bonometti L."/>
            <person name="Westerberg I."/>
            <person name="Brannstrom I.O."/>
            <person name="Guillou S."/>
            <person name="Cros-Aarteil S."/>
            <person name="Calhoun S."/>
            <person name="Kuo A."/>
            <person name="Mondo S."/>
            <person name="Pangilinan J."/>
            <person name="Riley R."/>
            <person name="LaButti K."/>
            <person name="Andreopoulos B."/>
            <person name="Lipzen A."/>
            <person name="Chen C."/>
            <person name="Yanf M."/>
            <person name="Daum C."/>
            <person name="Ng V."/>
            <person name="Clum A."/>
            <person name="Steindorff A."/>
            <person name="Ohm R."/>
            <person name="Martin F."/>
            <person name="Silar P."/>
            <person name="Natvig D."/>
            <person name="Lalanne C."/>
            <person name="Gautier V."/>
            <person name="Ament-velasquez S.L."/>
            <person name="Kruys A."/>
            <person name="Hutchinson M.I."/>
            <person name="Powell A.J."/>
            <person name="Barry K."/>
            <person name="Miller A.N."/>
            <person name="Grigoriev I.V."/>
            <person name="Debuchy R."/>
            <person name="Gladieux P."/>
            <person name="Thoren M.H."/>
            <person name="Johannesson H."/>
        </authorList>
    </citation>
    <scope>NUCLEOTIDE SEQUENCE</scope>
    <source>
        <strain evidence="4">CBS 232.78</strain>
    </source>
</reference>
<organism evidence="4 5">
    <name type="scientific">Podospora didyma</name>
    <dbReference type="NCBI Taxonomy" id="330526"/>
    <lineage>
        <taxon>Eukaryota</taxon>
        <taxon>Fungi</taxon>
        <taxon>Dikarya</taxon>
        <taxon>Ascomycota</taxon>
        <taxon>Pezizomycotina</taxon>
        <taxon>Sordariomycetes</taxon>
        <taxon>Sordariomycetidae</taxon>
        <taxon>Sordariales</taxon>
        <taxon>Podosporaceae</taxon>
        <taxon>Podospora</taxon>
    </lineage>
</organism>
<evidence type="ECO:0000313" key="4">
    <source>
        <dbReference type="EMBL" id="KAK3381138.1"/>
    </source>
</evidence>
<evidence type="ECO:0000256" key="1">
    <source>
        <dbReference type="ARBA" id="ARBA00022617"/>
    </source>
</evidence>
<dbReference type="Gene3D" id="1.10.630.10">
    <property type="entry name" value="Cytochrome P450"/>
    <property type="match status" value="1"/>
</dbReference>